<evidence type="ECO:0000313" key="3">
    <source>
        <dbReference type="Proteomes" id="UP000215215"/>
    </source>
</evidence>
<proteinExistence type="predicted"/>
<organism evidence="2 3">
    <name type="scientific">candidate division WOR-3 bacterium JGI_Cruoil_03_44_89</name>
    <dbReference type="NCBI Taxonomy" id="1973748"/>
    <lineage>
        <taxon>Bacteria</taxon>
        <taxon>Bacteria division WOR-3</taxon>
    </lineage>
</organism>
<comment type="caution">
    <text evidence="2">The sequence shown here is derived from an EMBL/GenBank/DDBJ whole genome shotgun (WGS) entry which is preliminary data.</text>
</comment>
<dbReference type="AlphaFoldDB" id="A0A235BMM6"/>
<evidence type="ECO:0000313" key="2">
    <source>
        <dbReference type="EMBL" id="OYD13710.1"/>
    </source>
</evidence>
<dbReference type="EMBL" id="NOZQ01000222">
    <property type="protein sequence ID" value="OYD13710.1"/>
    <property type="molecule type" value="Genomic_DNA"/>
</dbReference>
<feature type="transmembrane region" description="Helical" evidence="1">
    <location>
        <begin position="75"/>
        <end position="93"/>
    </location>
</feature>
<feature type="transmembrane region" description="Helical" evidence="1">
    <location>
        <begin position="12"/>
        <end position="35"/>
    </location>
</feature>
<dbReference type="Proteomes" id="UP000215215">
    <property type="component" value="Unassembled WGS sequence"/>
</dbReference>
<reference evidence="2 3" key="1">
    <citation type="submission" date="2017-07" db="EMBL/GenBank/DDBJ databases">
        <title>Recovery of genomes from metagenomes via a dereplication, aggregation, and scoring strategy.</title>
        <authorList>
            <person name="Sieber C.M."/>
            <person name="Probst A.J."/>
            <person name="Sharrar A."/>
            <person name="Thomas B.C."/>
            <person name="Hess M."/>
            <person name="Tringe S.G."/>
            <person name="Banfield J.F."/>
        </authorList>
    </citation>
    <scope>NUCLEOTIDE SEQUENCE [LARGE SCALE GENOMIC DNA]</scope>
    <source>
        <strain evidence="2">JGI_Cruoil_03_44_89</strain>
    </source>
</reference>
<feature type="transmembrane region" description="Helical" evidence="1">
    <location>
        <begin position="100"/>
        <end position="119"/>
    </location>
</feature>
<sequence>MDRQVRPKKNQSAFVCVYTLTVMLLFIFIIAQPVFPEHGKYIMEMGGGEVGSFVGWAVGYNAGSLLGCGEDDCRTIALSSGLLLSTICTYLVGKRFDEGNVILTLLGGLATGVLVNQALKNNKDRYYAVSISFPVGEVIGFNLFKRNIREGSDN</sequence>
<name>A0A235BMM6_UNCW3</name>
<protein>
    <submittedName>
        <fullName evidence="2">Uncharacterized protein</fullName>
    </submittedName>
</protein>
<evidence type="ECO:0000256" key="1">
    <source>
        <dbReference type="SAM" id="Phobius"/>
    </source>
</evidence>
<keyword evidence="1" id="KW-0812">Transmembrane</keyword>
<keyword evidence="1" id="KW-0472">Membrane</keyword>
<accession>A0A235BMM6</accession>
<gene>
    <name evidence="2" type="ORF">CH333_10310</name>
</gene>
<keyword evidence="1" id="KW-1133">Transmembrane helix</keyword>